<dbReference type="EMBL" id="ACZL01000017">
    <property type="protein sequence ID" value="EHI55787.1"/>
    <property type="molecule type" value="Genomic_DNA"/>
</dbReference>
<proteinExistence type="predicted"/>
<dbReference type="SUPFAM" id="SSF48600">
    <property type="entry name" value="Chorismate mutase II"/>
    <property type="match status" value="1"/>
</dbReference>
<evidence type="ECO:0000259" key="2">
    <source>
        <dbReference type="PROSITE" id="PS51168"/>
    </source>
</evidence>
<name>G5GHU4_9FIRM</name>
<dbReference type="InterPro" id="IPR036979">
    <property type="entry name" value="CM_dom_sf"/>
</dbReference>
<comment type="caution">
    <text evidence="3">The sequence shown here is derived from an EMBL/GenBank/DDBJ whole genome shotgun (WGS) entry which is preliminary data.</text>
</comment>
<dbReference type="SMART" id="SM00830">
    <property type="entry name" value="CM_2"/>
    <property type="match status" value="1"/>
</dbReference>
<evidence type="ECO:0000313" key="3">
    <source>
        <dbReference type="EMBL" id="EHI55787.1"/>
    </source>
</evidence>
<dbReference type="GO" id="GO:0046417">
    <property type="term" value="P:chorismate metabolic process"/>
    <property type="evidence" value="ECO:0007669"/>
    <property type="project" value="InterPro"/>
</dbReference>
<dbReference type="GO" id="GO:0009697">
    <property type="term" value="P:salicylic acid biosynthetic process"/>
    <property type="evidence" value="ECO:0007669"/>
    <property type="project" value="TreeGrafter"/>
</dbReference>
<dbReference type="eggNOG" id="COG1605">
    <property type="taxonomic scope" value="Bacteria"/>
</dbReference>
<organism evidence="3 4">
    <name type="scientific">Johnsonella ignava ATCC 51276</name>
    <dbReference type="NCBI Taxonomy" id="679200"/>
    <lineage>
        <taxon>Bacteria</taxon>
        <taxon>Bacillati</taxon>
        <taxon>Bacillota</taxon>
        <taxon>Clostridia</taxon>
        <taxon>Lachnospirales</taxon>
        <taxon>Lachnospiraceae</taxon>
        <taxon>Johnsonella</taxon>
    </lineage>
</organism>
<dbReference type="AlphaFoldDB" id="G5GHU4"/>
<dbReference type="RefSeq" id="WP_005540565.1">
    <property type="nucleotide sequence ID" value="NZ_JH378831.1"/>
</dbReference>
<dbReference type="InterPro" id="IPR002701">
    <property type="entry name" value="CM_II_prokaryot"/>
</dbReference>
<dbReference type="GO" id="GO:0004106">
    <property type="term" value="F:chorismate mutase activity"/>
    <property type="evidence" value="ECO:0007669"/>
    <property type="project" value="InterPro"/>
</dbReference>
<dbReference type="Gene3D" id="1.20.59.10">
    <property type="entry name" value="Chorismate mutase"/>
    <property type="match status" value="1"/>
</dbReference>
<evidence type="ECO:0000313" key="4">
    <source>
        <dbReference type="Proteomes" id="UP000003011"/>
    </source>
</evidence>
<dbReference type="Proteomes" id="UP000003011">
    <property type="component" value="Unassembled WGS sequence"/>
</dbReference>
<dbReference type="PROSITE" id="PS51168">
    <property type="entry name" value="CHORISMATE_MUT_2"/>
    <property type="match status" value="1"/>
</dbReference>
<dbReference type="OrthoDB" id="9802281at2"/>
<dbReference type="InterPro" id="IPR036263">
    <property type="entry name" value="Chorismate_II_sf"/>
</dbReference>
<sequence>MNLQEIRKSVDDVDNEIVRLYKKRMSLCDEIGEYKKKNNMPIYDPVREKEKLKILCSLADDNSDRQEIEELFSHIMLMSRKRQAFIFGED</sequence>
<dbReference type="HOGENOM" id="CLU_131518_3_3_9"/>
<feature type="domain" description="Chorismate mutase" evidence="2">
    <location>
        <begin position="1"/>
        <end position="87"/>
    </location>
</feature>
<protein>
    <recommendedName>
        <fullName evidence="2">Chorismate mutase domain-containing protein</fullName>
    </recommendedName>
</protein>
<dbReference type="PANTHER" id="PTHR38041">
    <property type="entry name" value="CHORISMATE MUTASE"/>
    <property type="match status" value="1"/>
</dbReference>
<reference evidence="3 4" key="1">
    <citation type="submission" date="2011-08" db="EMBL/GenBank/DDBJ databases">
        <title>The Genome Sequence of Johnsonella ignava ATCC 51276.</title>
        <authorList>
            <consortium name="The Broad Institute Genome Sequencing Platform"/>
            <person name="Earl A."/>
            <person name="Ward D."/>
            <person name="Feldgarden M."/>
            <person name="Gevers D."/>
            <person name="Izard J."/>
            <person name="Blanton J.M."/>
            <person name="Baranova O.V."/>
            <person name="Dewhirst F.E."/>
            <person name="Young S.K."/>
            <person name="Zeng Q."/>
            <person name="Gargeya S."/>
            <person name="Fitzgerald M."/>
            <person name="Haas B."/>
            <person name="Abouelleil A."/>
            <person name="Alvarado L."/>
            <person name="Arachchi H.M."/>
            <person name="Berlin A."/>
            <person name="Brown A."/>
            <person name="Chapman S.B."/>
            <person name="Chen Z."/>
            <person name="Dunbar C."/>
            <person name="Freedman E."/>
            <person name="Gearin G."/>
            <person name="Gellesch M."/>
            <person name="Goldberg J."/>
            <person name="Griggs A."/>
            <person name="Gujja S."/>
            <person name="Heiman D."/>
            <person name="Howarth C."/>
            <person name="Larson L."/>
            <person name="Lui A."/>
            <person name="MacDonald P.J.P."/>
            <person name="Montmayeur A."/>
            <person name="Murphy C."/>
            <person name="Neiman D."/>
            <person name="Pearson M."/>
            <person name="Priest M."/>
            <person name="Roberts A."/>
            <person name="Saif S."/>
            <person name="Shea T."/>
            <person name="Shenoy N."/>
            <person name="Sisk P."/>
            <person name="Stolte C."/>
            <person name="Sykes S."/>
            <person name="Wortman J."/>
            <person name="Nusbaum C."/>
            <person name="Birren B."/>
        </authorList>
    </citation>
    <scope>NUCLEOTIDE SEQUENCE [LARGE SCALE GENOMIC DNA]</scope>
    <source>
        <strain evidence="3 4">ATCC 51276</strain>
    </source>
</reference>
<gene>
    <name evidence="3" type="ORF">HMPREF9333_01134</name>
</gene>
<evidence type="ECO:0000256" key="1">
    <source>
        <dbReference type="ARBA" id="ARBA00023235"/>
    </source>
</evidence>
<dbReference type="Pfam" id="PF01817">
    <property type="entry name" value="CM_2"/>
    <property type="match status" value="1"/>
</dbReference>
<keyword evidence="1" id="KW-0413">Isomerase</keyword>
<dbReference type="PANTHER" id="PTHR38041:SF1">
    <property type="entry name" value="CHORISMATE MUTASE"/>
    <property type="match status" value="1"/>
</dbReference>
<accession>G5GHU4</accession>
<keyword evidence="4" id="KW-1185">Reference proteome</keyword>
<dbReference type="STRING" id="679200.HMPREF9333_01134"/>
<dbReference type="InterPro" id="IPR051331">
    <property type="entry name" value="Chorismate_mutase-related"/>
</dbReference>